<accession>Q23239</accession>
<feature type="chain" id="PRO_5004201270" evidence="6">
    <location>
        <begin position="22"/>
        <end position="424"/>
    </location>
</feature>
<evidence type="ECO:0000259" key="7">
    <source>
        <dbReference type="Pfam" id="PF00151"/>
    </source>
</evidence>
<dbReference type="PANTHER" id="PTHR11610:SF149">
    <property type="entry name" value="FI01450P-RELATED"/>
    <property type="match status" value="1"/>
</dbReference>
<evidence type="ECO:0000256" key="2">
    <source>
        <dbReference type="ARBA" id="ARBA00010701"/>
    </source>
</evidence>
<protein>
    <submittedName>
        <fullName evidence="8">Yolk protein 3</fullName>
    </submittedName>
</protein>
<dbReference type="InterPro" id="IPR000734">
    <property type="entry name" value="TAG_lipase"/>
</dbReference>
<keyword evidence="4 6" id="KW-0732">Signal</keyword>
<keyword evidence="3" id="KW-0964">Secreted</keyword>
<dbReference type="GO" id="GO:0016298">
    <property type="term" value="F:lipase activity"/>
    <property type="evidence" value="ECO:0007669"/>
    <property type="project" value="InterPro"/>
</dbReference>
<comment type="similarity">
    <text evidence="2 5">Belongs to the AB hydrolase superfamily. Lipase family.</text>
</comment>
<dbReference type="InterPro" id="IPR029058">
    <property type="entry name" value="AB_hydrolase_fold"/>
</dbReference>
<organism evidence="8">
    <name type="scientific">Calliphora vicina</name>
    <name type="common">Blue blowfly</name>
    <name type="synonym">Calliphora erythrocephala</name>
    <dbReference type="NCBI Taxonomy" id="7373"/>
    <lineage>
        <taxon>Eukaryota</taxon>
        <taxon>Metazoa</taxon>
        <taxon>Ecdysozoa</taxon>
        <taxon>Arthropoda</taxon>
        <taxon>Hexapoda</taxon>
        <taxon>Insecta</taxon>
        <taxon>Pterygota</taxon>
        <taxon>Neoptera</taxon>
        <taxon>Endopterygota</taxon>
        <taxon>Diptera</taxon>
        <taxon>Brachycera</taxon>
        <taxon>Muscomorpha</taxon>
        <taxon>Oestroidea</taxon>
        <taxon>Calliphoridae</taxon>
        <taxon>Calliphorinae</taxon>
        <taxon>Calliphora</taxon>
    </lineage>
</organism>
<dbReference type="AlphaFoldDB" id="Q23239"/>
<dbReference type="Pfam" id="PF00151">
    <property type="entry name" value="Lipase"/>
    <property type="match status" value="1"/>
</dbReference>
<dbReference type="GO" id="GO:0017171">
    <property type="term" value="F:serine hydrolase activity"/>
    <property type="evidence" value="ECO:0007669"/>
    <property type="project" value="TreeGrafter"/>
</dbReference>
<dbReference type="GO" id="GO:0005615">
    <property type="term" value="C:extracellular space"/>
    <property type="evidence" value="ECO:0007669"/>
    <property type="project" value="TreeGrafter"/>
</dbReference>
<evidence type="ECO:0000256" key="4">
    <source>
        <dbReference type="ARBA" id="ARBA00022729"/>
    </source>
</evidence>
<dbReference type="GO" id="GO:0016042">
    <property type="term" value="P:lipid catabolic process"/>
    <property type="evidence" value="ECO:0007669"/>
    <property type="project" value="TreeGrafter"/>
</dbReference>
<dbReference type="EMBL" id="X70795">
    <property type="protein sequence ID" value="CAA50066.1"/>
    <property type="molecule type" value="Genomic_DNA"/>
</dbReference>
<evidence type="ECO:0000256" key="6">
    <source>
        <dbReference type="SAM" id="SignalP"/>
    </source>
</evidence>
<dbReference type="PIR" id="S49012">
    <property type="entry name" value="S49012"/>
</dbReference>
<evidence type="ECO:0000256" key="1">
    <source>
        <dbReference type="ARBA" id="ARBA00004613"/>
    </source>
</evidence>
<dbReference type="ESTHER" id="caler-yolp2">
    <property type="family name" value="Yolk-Protein_dipter"/>
</dbReference>
<feature type="signal peptide" evidence="6">
    <location>
        <begin position="1"/>
        <end position="21"/>
    </location>
</feature>
<evidence type="ECO:0000313" key="8">
    <source>
        <dbReference type="EMBL" id="CAA50066.1"/>
    </source>
</evidence>
<feature type="domain" description="Lipase" evidence="7">
    <location>
        <begin position="127"/>
        <end position="400"/>
    </location>
</feature>
<evidence type="ECO:0000256" key="5">
    <source>
        <dbReference type="RuleBase" id="RU004262"/>
    </source>
</evidence>
<proteinExistence type="inferred from homology"/>
<name>Q23239_CALVI</name>
<sequence length="424" mass="46439">MNPLRIVCVAALLLAAGSANGNLSGLNKLRPSQWLSSSQLDKLPRSMEISLQKLESMSVEKGAELMQKLCDHLSQINNDLKPSFLPSSSNVPCYIVKPNGKKVSTSLDKLASACKQQPNFGEEEVTILITGLPATTETVRKANRKLIDAYLQRYSTKRQQPSKFDYSGEKMARTSSEEDSNEWQNQQASSGNLVVIIDLGNELNSFKRFSLLDVDETGAMIRSAIVEMTEKCDVADETIHVVAQGIAAHVAGAAGNEFTRKTGRQLRRITALDPSKILAKNPHSLTGLSRGDAEFVDAIHTNVYGMGTIQRVGDIDFYPNGPSAAVPGAQSIVEASMRATRYFAESVRPGNERNFPAVAANSLKEYKNNDGFGKRAYMGINVDYDLEGDYILEVNSKGPFGKRAPVQKQNSYHGVQQFLEKEGQ</sequence>
<dbReference type="Gene3D" id="3.40.50.1820">
    <property type="entry name" value="alpha/beta hydrolase"/>
    <property type="match status" value="1"/>
</dbReference>
<dbReference type="InterPro" id="IPR013818">
    <property type="entry name" value="Lipase"/>
</dbReference>
<dbReference type="ESTHER" id="caler-yolp3">
    <property type="family name" value="Yolk-Protein_dipter"/>
</dbReference>
<reference evidence="8" key="1">
    <citation type="journal article" date="1994" name="J. Mol. Evol.">
        <title>The sequence and expression pattern of the Calliphora erythrocephala yolk protein A and B genes.</title>
        <authorList>
            <person name="Martinez A."/>
            <person name="Bownes M."/>
        </authorList>
    </citation>
    <scope>NUCLEOTIDE SEQUENCE</scope>
</reference>
<comment type="subcellular location">
    <subcellularLocation>
        <location evidence="1">Secreted</location>
    </subcellularLocation>
</comment>
<dbReference type="SUPFAM" id="SSF53474">
    <property type="entry name" value="alpha/beta-Hydrolases"/>
    <property type="match status" value="1"/>
</dbReference>
<evidence type="ECO:0000256" key="3">
    <source>
        <dbReference type="ARBA" id="ARBA00022525"/>
    </source>
</evidence>
<dbReference type="PANTHER" id="PTHR11610">
    <property type="entry name" value="LIPASE"/>
    <property type="match status" value="1"/>
</dbReference>